<feature type="transmembrane region" description="Helical" evidence="1">
    <location>
        <begin position="82"/>
        <end position="104"/>
    </location>
</feature>
<dbReference type="RefSeq" id="WP_255158862.1">
    <property type="nucleotide sequence ID" value="NZ_CP101497.1"/>
</dbReference>
<proteinExistence type="predicted"/>
<evidence type="ECO:0000256" key="1">
    <source>
        <dbReference type="SAM" id="Phobius"/>
    </source>
</evidence>
<feature type="transmembrane region" description="Helical" evidence="1">
    <location>
        <begin position="20"/>
        <end position="42"/>
    </location>
</feature>
<feature type="transmembrane region" description="Helical" evidence="1">
    <location>
        <begin position="54"/>
        <end position="76"/>
    </location>
</feature>
<dbReference type="EMBL" id="CP101497">
    <property type="protein sequence ID" value="UTT61736.1"/>
    <property type="molecule type" value="Genomic_DNA"/>
</dbReference>
<reference evidence="2" key="1">
    <citation type="submission" date="2022-07" db="EMBL/GenBank/DDBJ databases">
        <title>Taxonomic analysis of Microcella humidisoli nov. sp., isolated from riverside soil.</title>
        <authorList>
            <person name="Molina K.M."/>
            <person name="Kim S.B."/>
        </authorList>
    </citation>
    <scope>NUCLEOTIDE SEQUENCE</scope>
    <source>
        <strain evidence="2">MMS21-STM10</strain>
    </source>
</reference>
<protein>
    <submittedName>
        <fullName evidence="2">Uncharacterized protein</fullName>
    </submittedName>
</protein>
<sequence length="105" mass="10930">MSTTQPTGAFRTLPRTRLGWWGFGMLGASAALQLVQSGLVWASSAWGLDAAVRVPVLVFVLVMVAGVLVSALAVVLRRDYSIMMIALAAVVLISLGGVAVRAFAG</sequence>
<keyword evidence="3" id="KW-1185">Reference proteome</keyword>
<gene>
    <name evidence="2" type="ORF">NNL39_08595</name>
</gene>
<evidence type="ECO:0000313" key="3">
    <source>
        <dbReference type="Proteomes" id="UP001060039"/>
    </source>
</evidence>
<evidence type="ECO:0000313" key="2">
    <source>
        <dbReference type="EMBL" id="UTT61736.1"/>
    </source>
</evidence>
<keyword evidence="1" id="KW-1133">Transmembrane helix</keyword>
<name>A0ABY5FU96_9MICO</name>
<keyword evidence="1" id="KW-0472">Membrane</keyword>
<keyword evidence="1" id="KW-0812">Transmembrane</keyword>
<organism evidence="2 3">
    <name type="scientific">Microcella humidisoli</name>
    <dbReference type="NCBI Taxonomy" id="2963406"/>
    <lineage>
        <taxon>Bacteria</taxon>
        <taxon>Bacillati</taxon>
        <taxon>Actinomycetota</taxon>
        <taxon>Actinomycetes</taxon>
        <taxon>Micrococcales</taxon>
        <taxon>Microbacteriaceae</taxon>
        <taxon>Microcella</taxon>
    </lineage>
</organism>
<accession>A0ABY5FU96</accession>
<dbReference type="Proteomes" id="UP001060039">
    <property type="component" value="Chromosome"/>
</dbReference>